<evidence type="ECO:0000313" key="1">
    <source>
        <dbReference type="EMBL" id="PKX98441.1"/>
    </source>
</evidence>
<comment type="caution">
    <text evidence="1">The sequence shown here is derived from an EMBL/GenBank/DDBJ whole genome shotgun (WGS) entry which is preliminary data.</text>
</comment>
<proteinExistence type="predicted"/>
<reference evidence="2" key="1">
    <citation type="journal article" date="2018" name="Proc. Natl. Acad. Sci. U.S.A.">
        <title>Linking secondary metabolites to gene clusters through genome sequencing of six diverse Aspergillus species.</title>
        <authorList>
            <person name="Kaerboelling I."/>
            <person name="Vesth T.C."/>
            <person name="Frisvad J.C."/>
            <person name="Nybo J.L."/>
            <person name="Theobald S."/>
            <person name="Kuo A."/>
            <person name="Bowyer P."/>
            <person name="Matsuda Y."/>
            <person name="Mondo S."/>
            <person name="Lyhne E.K."/>
            <person name="Kogle M.E."/>
            <person name="Clum A."/>
            <person name="Lipzen A."/>
            <person name="Salamov A."/>
            <person name="Ngan C.Y."/>
            <person name="Daum C."/>
            <person name="Chiniquy J."/>
            <person name="Barry K."/>
            <person name="LaButti K."/>
            <person name="Haridas S."/>
            <person name="Simmons B.A."/>
            <person name="Magnuson J.K."/>
            <person name="Mortensen U.H."/>
            <person name="Larsen T.O."/>
            <person name="Grigoriev I.V."/>
            <person name="Baker S.E."/>
            <person name="Andersen M.R."/>
        </authorList>
    </citation>
    <scope>NUCLEOTIDE SEQUENCE [LARGE SCALE GENOMIC DNA]</scope>
    <source>
        <strain evidence="2">IBT 16806</strain>
    </source>
</reference>
<dbReference type="AlphaFoldDB" id="A0A2I1CLD6"/>
<dbReference type="EMBL" id="MSZS01000001">
    <property type="protein sequence ID" value="PKX98441.1"/>
    <property type="molecule type" value="Genomic_DNA"/>
</dbReference>
<organism evidence="1 2">
    <name type="scientific">Aspergillus novofumigatus (strain IBT 16806)</name>
    <dbReference type="NCBI Taxonomy" id="1392255"/>
    <lineage>
        <taxon>Eukaryota</taxon>
        <taxon>Fungi</taxon>
        <taxon>Dikarya</taxon>
        <taxon>Ascomycota</taxon>
        <taxon>Pezizomycotina</taxon>
        <taxon>Eurotiomycetes</taxon>
        <taxon>Eurotiomycetidae</taxon>
        <taxon>Eurotiales</taxon>
        <taxon>Aspergillaceae</taxon>
        <taxon>Aspergillus</taxon>
        <taxon>Aspergillus subgen. Fumigati</taxon>
    </lineage>
</organism>
<evidence type="ECO:0000313" key="2">
    <source>
        <dbReference type="Proteomes" id="UP000234474"/>
    </source>
</evidence>
<gene>
    <name evidence="1" type="ORF">P174DRAFT_17588</name>
</gene>
<dbReference type="VEuPathDB" id="FungiDB:P174DRAFT_17588"/>
<dbReference type="RefSeq" id="XP_024687036.1">
    <property type="nucleotide sequence ID" value="XM_024821239.1"/>
</dbReference>
<name>A0A2I1CLD6_ASPN1</name>
<protein>
    <submittedName>
        <fullName evidence="1">Uncharacterized protein</fullName>
    </submittedName>
</protein>
<dbReference type="Proteomes" id="UP000234474">
    <property type="component" value="Unassembled WGS sequence"/>
</dbReference>
<accession>A0A2I1CLD6</accession>
<keyword evidence="2" id="KW-1185">Reference proteome</keyword>
<sequence length="150" mass="17145">MFRGYLWTTAGQRDPLVAPESLPRLFTRLAEVCTAMAWELPISSLAFQDTAGRELCSRLRPVTTEDSGSGDRWTSTCRCTFIDPECLSGLWFWLSSNAFPEMNHYWADWGVVVLSHVEGAAMVQSPPDSDKPDDKYHYFDFIIIDQRLWS</sequence>
<dbReference type="GeneID" id="36528565"/>